<keyword evidence="2" id="KW-1003">Cell membrane</keyword>
<evidence type="ECO:0000256" key="8">
    <source>
        <dbReference type="ARBA" id="ARBA00023136"/>
    </source>
</evidence>
<gene>
    <name evidence="13" type="ORF">B8X00_11180</name>
</gene>
<evidence type="ECO:0000256" key="3">
    <source>
        <dbReference type="ARBA" id="ARBA00022617"/>
    </source>
</evidence>
<feature type="binding site" description="covalent" evidence="9">
    <location>
        <position position="51"/>
    </location>
    <ligand>
        <name>heme c</name>
        <dbReference type="ChEBI" id="CHEBI:61717"/>
        <label>1</label>
    </ligand>
</feature>
<dbReference type="InterPro" id="IPR036909">
    <property type="entry name" value="Cyt_c-like_dom_sf"/>
</dbReference>
<comment type="cofactor">
    <cofactor evidence="9">
        <name>heme c</name>
        <dbReference type="ChEBI" id="CHEBI:61717"/>
    </cofactor>
    <text evidence="9">Binds 3 heme c groups covalently per subunit.</text>
</comment>
<feature type="binding site" description="covalent" evidence="9">
    <location>
        <position position="198"/>
    </location>
    <ligand>
        <name>heme c</name>
        <dbReference type="ChEBI" id="CHEBI:61717"/>
        <label>2</label>
    </ligand>
</feature>
<evidence type="ECO:0000256" key="5">
    <source>
        <dbReference type="ARBA" id="ARBA00022729"/>
    </source>
</evidence>
<evidence type="ECO:0000313" key="13">
    <source>
        <dbReference type="EMBL" id="PAK77353.1"/>
    </source>
</evidence>
<dbReference type="Proteomes" id="UP000216151">
    <property type="component" value="Unassembled WGS sequence"/>
</dbReference>
<evidence type="ECO:0000256" key="1">
    <source>
        <dbReference type="ARBA" id="ARBA00004236"/>
    </source>
</evidence>
<keyword evidence="4 10" id="KW-0479">Metal-binding</keyword>
<evidence type="ECO:0000256" key="9">
    <source>
        <dbReference type="PIRSR" id="PIRSR000018-50"/>
    </source>
</evidence>
<feature type="domain" description="Cytochrome c" evidence="12">
    <location>
        <begin position="323"/>
        <end position="416"/>
    </location>
</feature>
<dbReference type="SUPFAM" id="SSF46626">
    <property type="entry name" value="Cytochrome c"/>
    <property type="match status" value="3"/>
</dbReference>
<dbReference type="PROSITE" id="PS51007">
    <property type="entry name" value="CYTC"/>
    <property type="match status" value="3"/>
</dbReference>
<dbReference type="GeneID" id="91556747"/>
<name>A0A269XVL8_9PROT</name>
<dbReference type="GO" id="GO:0009055">
    <property type="term" value="F:electron transfer activity"/>
    <property type="evidence" value="ECO:0007669"/>
    <property type="project" value="InterPro"/>
</dbReference>
<evidence type="ECO:0000259" key="12">
    <source>
        <dbReference type="PROSITE" id="PS51007"/>
    </source>
</evidence>
<keyword evidence="3 9" id="KW-0349">Heme</keyword>
<keyword evidence="6" id="KW-0677">Repeat</keyword>
<evidence type="ECO:0000256" key="6">
    <source>
        <dbReference type="ARBA" id="ARBA00022737"/>
    </source>
</evidence>
<dbReference type="EMBL" id="NCXK01000022">
    <property type="protein sequence ID" value="PAK77353.1"/>
    <property type="molecule type" value="Genomic_DNA"/>
</dbReference>
<evidence type="ECO:0000256" key="11">
    <source>
        <dbReference type="SAM" id="MobiDB-lite"/>
    </source>
</evidence>
<evidence type="ECO:0000256" key="2">
    <source>
        <dbReference type="ARBA" id="ARBA00022475"/>
    </source>
</evidence>
<dbReference type="Pfam" id="PF00034">
    <property type="entry name" value="Cytochrom_C"/>
    <property type="match status" value="2"/>
</dbReference>
<reference evidence="13 14" key="1">
    <citation type="submission" date="2017-04" db="EMBL/GenBank/DDBJ databases">
        <title>Kefir bacterial isolates.</title>
        <authorList>
            <person name="Kim Y."/>
            <person name="Blasche S."/>
            <person name="Patil K.R."/>
        </authorList>
    </citation>
    <scope>NUCLEOTIDE SEQUENCE [LARGE SCALE GENOMIC DNA]</scope>
    <source>
        <strain evidence="13 14">KR</strain>
    </source>
</reference>
<evidence type="ECO:0000256" key="10">
    <source>
        <dbReference type="PIRSR" id="PIRSR000018-51"/>
    </source>
</evidence>
<comment type="subcellular location">
    <subcellularLocation>
        <location evidence="1">Cell membrane</location>
    </subcellularLocation>
</comment>
<protein>
    <submittedName>
        <fullName evidence="13">Sorbitol dehydrogenase</fullName>
    </submittedName>
</protein>
<feature type="domain" description="Cytochrome c" evidence="12">
    <location>
        <begin position="180"/>
        <end position="289"/>
    </location>
</feature>
<dbReference type="PANTHER" id="PTHR35008">
    <property type="entry name" value="BLL4482 PROTEIN-RELATED"/>
    <property type="match status" value="1"/>
</dbReference>
<dbReference type="RefSeq" id="WP_095350199.1">
    <property type="nucleotide sequence ID" value="NZ_JAKVNI010000001.1"/>
</dbReference>
<evidence type="ECO:0000256" key="4">
    <source>
        <dbReference type="ARBA" id="ARBA00022723"/>
    </source>
</evidence>
<dbReference type="PANTHER" id="PTHR35008:SF8">
    <property type="entry name" value="ALCOHOL DEHYDROGENASE CYTOCHROME C SUBUNIT"/>
    <property type="match status" value="1"/>
</dbReference>
<dbReference type="InterPro" id="IPR014353">
    <property type="entry name" value="Membr-bd_ADH_cyt_c"/>
</dbReference>
<dbReference type="GO" id="GO:0005886">
    <property type="term" value="C:plasma membrane"/>
    <property type="evidence" value="ECO:0007669"/>
    <property type="project" value="UniProtKB-SubCell"/>
</dbReference>
<keyword evidence="5" id="KW-0732">Signal</keyword>
<dbReference type="GO" id="GO:0005506">
    <property type="term" value="F:iron ion binding"/>
    <property type="evidence" value="ECO:0007669"/>
    <property type="project" value="InterPro"/>
</dbReference>
<dbReference type="InterPro" id="IPR051459">
    <property type="entry name" value="Cytochrome_c-type_DH"/>
</dbReference>
<dbReference type="AlphaFoldDB" id="A0A269XVL8"/>
<feature type="domain" description="Cytochrome c" evidence="12">
    <location>
        <begin position="34"/>
        <end position="137"/>
    </location>
</feature>
<keyword evidence="8" id="KW-0472">Membrane</keyword>
<feature type="binding site" description="covalent" evidence="9">
    <location>
        <position position="195"/>
    </location>
    <ligand>
        <name>heme c</name>
        <dbReference type="ChEBI" id="CHEBI:61717"/>
        <label>2</label>
    </ligand>
</feature>
<dbReference type="Gene3D" id="1.10.760.10">
    <property type="entry name" value="Cytochrome c-like domain"/>
    <property type="match status" value="3"/>
</dbReference>
<feature type="binding site" description="axial binding residue" evidence="10">
    <location>
        <position position="199"/>
    </location>
    <ligand>
        <name>heme c</name>
        <dbReference type="ChEBI" id="CHEBI:61717"/>
        <label>2</label>
    </ligand>
    <ligandPart>
        <name>Fe</name>
        <dbReference type="ChEBI" id="CHEBI:18248"/>
    </ligandPart>
</feature>
<feature type="binding site" description="covalent" evidence="9">
    <location>
        <position position="336"/>
    </location>
    <ligand>
        <name>heme c</name>
        <dbReference type="ChEBI" id="CHEBI:61717"/>
        <label>3</label>
    </ligand>
</feature>
<feature type="binding site" description="axial binding residue" evidence="10">
    <location>
        <position position="340"/>
    </location>
    <ligand>
        <name>heme c</name>
        <dbReference type="ChEBI" id="CHEBI:61717"/>
        <label>3</label>
    </ligand>
    <ligandPart>
        <name>Fe</name>
        <dbReference type="ChEBI" id="CHEBI:18248"/>
    </ligandPart>
</feature>
<evidence type="ECO:0000313" key="14">
    <source>
        <dbReference type="Proteomes" id="UP000216151"/>
    </source>
</evidence>
<dbReference type="PIRSF" id="PIRSF000018">
    <property type="entry name" value="Mb_ADH_cyt_c"/>
    <property type="match status" value="1"/>
</dbReference>
<organism evidence="13 14">
    <name type="scientific">Acetobacter fabarum</name>
    <dbReference type="NCBI Taxonomy" id="483199"/>
    <lineage>
        <taxon>Bacteria</taxon>
        <taxon>Pseudomonadati</taxon>
        <taxon>Pseudomonadota</taxon>
        <taxon>Alphaproteobacteria</taxon>
        <taxon>Acetobacterales</taxon>
        <taxon>Acetobacteraceae</taxon>
        <taxon>Acetobacter</taxon>
    </lineage>
</organism>
<evidence type="ECO:0000256" key="7">
    <source>
        <dbReference type="ARBA" id="ARBA00023004"/>
    </source>
</evidence>
<comment type="caution">
    <text evidence="13">The sequence shown here is derived from an EMBL/GenBank/DDBJ whole genome shotgun (WGS) entry which is preliminary data.</text>
</comment>
<dbReference type="GO" id="GO:0016614">
    <property type="term" value="F:oxidoreductase activity, acting on CH-OH group of donors"/>
    <property type="evidence" value="ECO:0007669"/>
    <property type="project" value="InterPro"/>
</dbReference>
<accession>A0A269XVL8</accession>
<proteinExistence type="predicted"/>
<feature type="binding site" description="axial binding residue" evidence="10">
    <location>
        <position position="52"/>
    </location>
    <ligand>
        <name>heme c</name>
        <dbReference type="ChEBI" id="CHEBI:61717"/>
        <label>1</label>
    </ligand>
    <ligandPart>
        <name>Fe</name>
        <dbReference type="ChEBI" id="CHEBI:18248"/>
    </ligandPart>
</feature>
<feature type="compositionally biased region" description="Low complexity" evidence="11">
    <location>
        <begin position="440"/>
        <end position="467"/>
    </location>
</feature>
<keyword evidence="7 10" id="KW-0408">Iron</keyword>
<dbReference type="InterPro" id="IPR009056">
    <property type="entry name" value="Cyt_c-like_dom"/>
</dbReference>
<dbReference type="GO" id="GO:0020037">
    <property type="term" value="F:heme binding"/>
    <property type="evidence" value="ECO:0007669"/>
    <property type="project" value="InterPro"/>
</dbReference>
<keyword evidence="14" id="KW-1185">Reference proteome</keyword>
<feature type="binding site" description="covalent" evidence="9">
    <location>
        <position position="339"/>
    </location>
    <ligand>
        <name>heme c</name>
        <dbReference type="ChEBI" id="CHEBI:61717"/>
        <label>3</label>
    </ligand>
</feature>
<sequence>MADFKHIFWSVLLGGAVFGGVHATPGHAADDEQALMARGAYLATAGDCVACHTRPGGKPFAGGLEIATPKGAVISTNITPDPQNGIGAYTLEDFEKALRRGLRKDGAYLYPVMPYVSYAGLTDQDVKALYTWFMHGVQPVAEKAPETQMGFPGNIRMSMMAWNMLAESEKPETGDSATYDKLRRGHYLATALEHCGTCHTPRNFMLVEQQDQYLAGSQLNGWFAPNITPSNTGGIGDWSEDDLVAYLKTGHAKGRSQAAGPMGEAVEHSTSHLTDEDLHALAAFIKQVPAHDDDMEHQARDSFGKALQEPDIRSGVVHQVGDLYEMGGAELYDANCAACHGANGAGTADQYVPSLYTNSVVGSGRPDNLIMTILEGVNRTTPSGHASMPSFGSHSDVQRLSDEEIARLVNYLTIRFGSGDHQVNAEQVAAMRQPRPAPAPASASAPVPAPATAAPATVASPPAVPASGKEAAQPTPPEHP</sequence>
<feature type="binding site" description="covalent" evidence="9">
    <location>
        <position position="48"/>
    </location>
    <ligand>
        <name>heme c</name>
        <dbReference type="ChEBI" id="CHEBI:61717"/>
        <label>1</label>
    </ligand>
</feature>
<feature type="region of interest" description="Disordered" evidence="11">
    <location>
        <begin position="428"/>
        <end position="480"/>
    </location>
</feature>